<evidence type="ECO:0000313" key="3">
    <source>
        <dbReference type="Proteomes" id="UP001346149"/>
    </source>
</evidence>
<sequence length="92" mass="10402">MLKLIEAGSPDCQRKLYLQDSRANLVFGSDSAAAEEEEEAEHGDQSNGFENCHEAPYHFVEEVEVYLRPPLKDALVGGDDPRPTEDQRPEWK</sequence>
<keyword evidence="3" id="KW-1185">Reference proteome</keyword>
<proteinExistence type="predicted"/>
<organism evidence="2 3">
    <name type="scientific">Trapa natans</name>
    <name type="common">Water chestnut</name>
    <dbReference type="NCBI Taxonomy" id="22666"/>
    <lineage>
        <taxon>Eukaryota</taxon>
        <taxon>Viridiplantae</taxon>
        <taxon>Streptophyta</taxon>
        <taxon>Embryophyta</taxon>
        <taxon>Tracheophyta</taxon>
        <taxon>Spermatophyta</taxon>
        <taxon>Magnoliopsida</taxon>
        <taxon>eudicotyledons</taxon>
        <taxon>Gunneridae</taxon>
        <taxon>Pentapetalae</taxon>
        <taxon>rosids</taxon>
        <taxon>malvids</taxon>
        <taxon>Myrtales</taxon>
        <taxon>Lythraceae</taxon>
        <taxon>Trapa</taxon>
    </lineage>
</organism>
<dbReference type="EMBL" id="JAXQNO010000006">
    <property type="protein sequence ID" value="KAK4795811.1"/>
    <property type="molecule type" value="Genomic_DNA"/>
</dbReference>
<accession>A0AAN7RDD6</accession>
<gene>
    <name evidence="2" type="ORF">SAY86_028137</name>
</gene>
<dbReference type="Proteomes" id="UP001346149">
    <property type="component" value="Unassembled WGS sequence"/>
</dbReference>
<protein>
    <submittedName>
        <fullName evidence="2">Uncharacterized protein</fullName>
    </submittedName>
</protein>
<feature type="region of interest" description="Disordered" evidence="1">
    <location>
        <begin position="28"/>
        <end position="52"/>
    </location>
</feature>
<reference evidence="2 3" key="1">
    <citation type="journal article" date="2023" name="Hortic Res">
        <title>Pangenome of water caltrop reveals structural variations and asymmetric subgenome divergence after allopolyploidization.</title>
        <authorList>
            <person name="Zhang X."/>
            <person name="Chen Y."/>
            <person name="Wang L."/>
            <person name="Yuan Y."/>
            <person name="Fang M."/>
            <person name="Shi L."/>
            <person name="Lu R."/>
            <person name="Comes H.P."/>
            <person name="Ma Y."/>
            <person name="Chen Y."/>
            <person name="Huang G."/>
            <person name="Zhou Y."/>
            <person name="Zheng Z."/>
            <person name="Qiu Y."/>
        </authorList>
    </citation>
    <scope>NUCLEOTIDE SEQUENCE [LARGE SCALE GENOMIC DNA]</scope>
    <source>
        <strain evidence="2">F231</strain>
    </source>
</reference>
<comment type="caution">
    <text evidence="2">The sequence shown here is derived from an EMBL/GenBank/DDBJ whole genome shotgun (WGS) entry which is preliminary data.</text>
</comment>
<name>A0AAN7RDD6_TRANT</name>
<evidence type="ECO:0000256" key="1">
    <source>
        <dbReference type="SAM" id="MobiDB-lite"/>
    </source>
</evidence>
<dbReference type="AlphaFoldDB" id="A0AAN7RDD6"/>
<feature type="compositionally biased region" description="Basic and acidic residues" evidence="1">
    <location>
        <begin position="79"/>
        <end position="92"/>
    </location>
</feature>
<evidence type="ECO:0000313" key="2">
    <source>
        <dbReference type="EMBL" id="KAK4795811.1"/>
    </source>
</evidence>
<feature type="region of interest" description="Disordered" evidence="1">
    <location>
        <begin position="72"/>
        <end position="92"/>
    </location>
</feature>